<keyword evidence="3" id="KW-1185">Reference proteome</keyword>
<organism evidence="2 3">
    <name type="scientific">Yinghuangia soli</name>
    <dbReference type="NCBI Taxonomy" id="2908204"/>
    <lineage>
        <taxon>Bacteria</taxon>
        <taxon>Bacillati</taxon>
        <taxon>Actinomycetota</taxon>
        <taxon>Actinomycetes</taxon>
        <taxon>Kitasatosporales</taxon>
        <taxon>Streptomycetaceae</taxon>
        <taxon>Yinghuangia</taxon>
    </lineage>
</organism>
<dbReference type="PANTHER" id="PTHR35205">
    <property type="entry name" value="NB-ARC AND TPR DOMAIN PROTEIN"/>
    <property type="match status" value="1"/>
</dbReference>
<sequence>MRWAVASTALIALFFAIWGLCRAGDAALDLDVTLALAGLGTSIASPGLVMWASRPALPAPPPLTAAQRIVLGEIPREPPGYQARTVMREQLERLDGVAVVGAVTGARGAGKTQLAAAVARRRIADGWPLVAWIVAEDADQAVAGMQRLARAVGAATDREDAATAAAAARAWLETQADERTLLVFDNVPAPEIVRPWLPSTGAAHIIVTSTDRSCEHLGTPVRVDVFTPAEATDFLRARAGNADPTAARELAEELGHLPLALAQAAAVIRSSGLSYATVLARIRETPVERLLLPHGSDPYPRGAAQATLASIENVEATDPTAGLIATLLALLSPGGVPRDLVHGLVDGPLGRHLPHAPSVVEVDAALGRLADASLLTFTVDGQFLLMHRFTQRVLRDRAARTGDLPGYVDHAARLLQARCTAMRGDSLLGGQSWTARHTVGEHLIAQVETLWEVSRPHLQETAPDPDWTAAQDPLLALRVWAVHHLWTVVDTSRAVRAGRIVVEDHERLLGSDCEATTEARYALALAYGGQLRHDQAIALNTAVVDWFADHHGGDDPQTLLRRSILGNNYLESGEDFADPSRYLTSIRLHELALQGWDRAGDPDYLLRPWTEFNLALAYARAGRFTEAIQLADQVSARCDAELGEAETVTTSSRLARTLVYALAGRLDIAGPESIHDVEQARRVWGDDDPGTLWAHMRRGEILCLAADFDGATRELEVLAARHVSILGENNPSTFRTVRALAEAYRQAGRLPEALRASERMLLIGRHLVDPNSPLIRLADDRVRDLRAHTTAAPTPP</sequence>
<dbReference type="InterPro" id="IPR002182">
    <property type="entry name" value="NB-ARC"/>
</dbReference>
<dbReference type="AlphaFoldDB" id="A0AA41Q9Z0"/>
<dbReference type="GO" id="GO:0043531">
    <property type="term" value="F:ADP binding"/>
    <property type="evidence" value="ECO:0007669"/>
    <property type="project" value="InterPro"/>
</dbReference>
<proteinExistence type="predicted"/>
<accession>A0AA41Q9Z0</accession>
<evidence type="ECO:0000313" key="3">
    <source>
        <dbReference type="Proteomes" id="UP001165378"/>
    </source>
</evidence>
<reference evidence="2" key="1">
    <citation type="submission" date="2022-01" db="EMBL/GenBank/DDBJ databases">
        <title>Genome-Based Taxonomic Classification of the Phylum Actinobacteria.</title>
        <authorList>
            <person name="Gao Y."/>
        </authorList>
    </citation>
    <scope>NUCLEOTIDE SEQUENCE</scope>
    <source>
        <strain evidence="2">KLBMP 8922</strain>
    </source>
</reference>
<feature type="domain" description="NB-ARC" evidence="1">
    <location>
        <begin position="89"/>
        <end position="241"/>
    </location>
</feature>
<dbReference type="PANTHER" id="PTHR35205:SF1">
    <property type="entry name" value="ZU5 DOMAIN-CONTAINING PROTEIN"/>
    <property type="match status" value="1"/>
</dbReference>
<evidence type="ECO:0000313" key="2">
    <source>
        <dbReference type="EMBL" id="MCF2533951.1"/>
    </source>
</evidence>
<dbReference type="InterPro" id="IPR011990">
    <property type="entry name" value="TPR-like_helical_dom_sf"/>
</dbReference>
<evidence type="ECO:0000259" key="1">
    <source>
        <dbReference type="Pfam" id="PF00931"/>
    </source>
</evidence>
<gene>
    <name evidence="2" type="ORF">LZ495_42960</name>
</gene>
<dbReference type="Pfam" id="PF00931">
    <property type="entry name" value="NB-ARC"/>
    <property type="match status" value="1"/>
</dbReference>
<comment type="caution">
    <text evidence="2">The sequence shown here is derived from an EMBL/GenBank/DDBJ whole genome shotgun (WGS) entry which is preliminary data.</text>
</comment>
<dbReference type="Pfam" id="PF13424">
    <property type="entry name" value="TPR_12"/>
    <property type="match status" value="1"/>
</dbReference>
<dbReference type="InterPro" id="IPR027417">
    <property type="entry name" value="P-loop_NTPase"/>
</dbReference>
<dbReference type="SUPFAM" id="SSF52540">
    <property type="entry name" value="P-loop containing nucleoside triphosphate hydrolases"/>
    <property type="match status" value="1"/>
</dbReference>
<dbReference type="Gene3D" id="3.40.50.300">
    <property type="entry name" value="P-loop containing nucleotide triphosphate hydrolases"/>
    <property type="match status" value="1"/>
</dbReference>
<dbReference type="EMBL" id="JAKFHA010000068">
    <property type="protein sequence ID" value="MCF2533951.1"/>
    <property type="molecule type" value="Genomic_DNA"/>
</dbReference>
<dbReference type="RefSeq" id="WP_235058746.1">
    <property type="nucleotide sequence ID" value="NZ_JAKFHA010000068.1"/>
</dbReference>
<dbReference type="SUPFAM" id="SSF48452">
    <property type="entry name" value="TPR-like"/>
    <property type="match status" value="2"/>
</dbReference>
<name>A0AA41Q9Z0_9ACTN</name>
<dbReference type="Gene3D" id="1.25.40.10">
    <property type="entry name" value="Tetratricopeptide repeat domain"/>
    <property type="match status" value="2"/>
</dbReference>
<protein>
    <submittedName>
        <fullName evidence="2">Tetratricopeptide repeat protein</fullName>
    </submittedName>
</protein>
<dbReference type="Proteomes" id="UP001165378">
    <property type="component" value="Unassembled WGS sequence"/>
</dbReference>